<reference evidence="1" key="1">
    <citation type="submission" date="2020-05" db="EMBL/GenBank/DDBJ databases">
        <title>Large-scale comparative analyses of tick genomes elucidate their genetic diversity and vector capacities.</title>
        <authorList>
            <person name="Jia N."/>
            <person name="Wang J."/>
            <person name="Shi W."/>
            <person name="Du L."/>
            <person name="Sun Y."/>
            <person name="Zhan W."/>
            <person name="Jiang J."/>
            <person name="Wang Q."/>
            <person name="Zhang B."/>
            <person name="Ji P."/>
            <person name="Sakyi L.B."/>
            <person name="Cui X."/>
            <person name="Yuan T."/>
            <person name="Jiang B."/>
            <person name="Yang W."/>
            <person name="Lam T.T.-Y."/>
            <person name="Chang Q."/>
            <person name="Ding S."/>
            <person name="Wang X."/>
            <person name="Zhu J."/>
            <person name="Ruan X."/>
            <person name="Zhao L."/>
            <person name="Wei J."/>
            <person name="Que T."/>
            <person name="Du C."/>
            <person name="Cheng J."/>
            <person name="Dai P."/>
            <person name="Han X."/>
            <person name="Huang E."/>
            <person name="Gao Y."/>
            <person name="Liu J."/>
            <person name="Shao H."/>
            <person name="Ye R."/>
            <person name="Li L."/>
            <person name="Wei W."/>
            <person name="Wang X."/>
            <person name="Wang C."/>
            <person name="Yang T."/>
            <person name="Huo Q."/>
            <person name="Li W."/>
            <person name="Guo W."/>
            <person name="Chen H."/>
            <person name="Zhou L."/>
            <person name="Ni X."/>
            <person name="Tian J."/>
            <person name="Zhou Y."/>
            <person name="Sheng Y."/>
            <person name="Liu T."/>
            <person name="Pan Y."/>
            <person name="Xia L."/>
            <person name="Li J."/>
            <person name="Zhao F."/>
            <person name="Cao W."/>
        </authorList>
    </citation>
    <scope>NUCLEOTIDE SEQUENCE</scope>
    <source>
        <strain evidence="1">Hyas-2018</strain>
    </source>
</reference>
<dbReference type="EMBL" id="CM023491">
    <property type="protein sequence ID" value="KAH6940807.1"/>
    <property type="molecule type" value="Genomic_DNA"/>
</dbReference>
<name>A0ACB7T5Y4_HYAAI</name>
<evidence type="ECO:0000313" key="1">
    <source>
        <dbReference type="EMBL" id="KAH6940807.1"/>
    </source>
</evidence>
<organism evidence="1 2">
    <name type="scientific">Hyalomma asiaticum</name>
    <name type="common">Tick</name>
    <dbReference type="NCBI Taxonomy" id="266040"/>
    <lineage>
        <taxon>Eukaryota</taxon>
        <taxon>Metazoa</taxon>
        <taxon>Ecdysozoa</taxon>
        <taxon>Arthropoda</taxon>
        <taxon>Chelicerata</taxon>
        <taxon>Arachnida</taxon>
        <taxon>Acari</taxon>
        <taxon>Parasitiformes</taxon>
        <taxon>Ixodida</taxon>
        <taxon>Ixodoidea</taxon>
        <taxon>Ixodidae</taxon>
        <taxon>Hyalomminae</taxon>
        <taxon>Hyalomma</taxon>
    </lineage>
</organism>
<comment type="caution">
    <text evidence="1">The sequence shown here is derived from an EMBL/GenBank/DDBJ whole genome shotgun (WGS) entry which is preliminary data.</text>
</comment>
<dbReference type="Proteomes" id="UP000821845">
    <property type="component" value="Chromosome 11"/>
</dbReference>
<keyword evidence="2" id="KW-1185">Reference proteome</keyword>
<accession>A0ACB7T5Y4</accession>
<proteinExistence type="predicted"/>
<protein>
    <submittedName>
        <fullName evidence="1">Uncharacterized protein</fullName>
    </submittedName>
</protein>
<sequence>MYIDVVQKDIIHAYKTHHHGRNNLSRKESDALRALGNREDIVINLVDKGDAIVILNKSDYTKEGIRQPNYKHFYKPFESDPTTEHEEIVVTALQELARKGEIDP</sequence>
<evidence type="ECO:0000313" key="2">
    <source>
        <dbReference type="Proteomes" id="UP000821845"/>
    </source>
</evidence>
<gene>
    <name evidence="1" type="ORF">HPB50_007026</name>
</gene>